<dbReference type="InterPro" id="IPR015421">
    <property type="entry name" value="PyrdxlP-dep_Trfase_major"/>
</dbReference>
<dbReference type="SUPFAM" id="SSF53383">
    <property type="entry name" value="PLP-dependent transferases"/>
    <property type="match status" value="1"/>
</dbReference>
<dbReference type="InterPro" id="IPR015424">
    <property type="entry name" value="PyrdxlP-dep_Trfase"/>
</dbReference>
<dbReference type="InterPro" id="IPR000192">
    <property type="entry name" value="Aminotrans_V_dom"/>
</dbReference>
<dbReference type="Proteomes" id="UP000255423">
    <property type="component" value="Unassembled WGS sequence"/>
</dbReference>
<dbReference type="EMBL" id="UHJL01000003">
    <property type="protein sequence ID" value="SUQ24812.1"/>
    <property type="molecule type" value="Genomic_DNA"/>
</dbReference>
<dbReference type="InterPro" id="IPR015422">
    <property type="entry name" value="PyrdxlP-dep_Trfase_small"/>
</dbReference>
<dbReference type="RefSeq" id="WP_109573194.1">
    <property type="nucleotide sequence ID" value="NZ_UHJL01000003.1"/>
</dbReference>
<protein>
    <submittedName>
        <fullName evidence="3">Cysteine desulfurase / selenocysteine lyase</fullName>
    </submittedName>
</protein>
<dbReference type="GO" id="GO:0016829">
    <property type="term" value="F:lyase activity"/>
    <property type="evidence" value="ECO:0007669"/>
    <property type="project" value="UniProtKB-KW"/>
</dbReference>
<dbReference type="AlphaFoldDB" id="A0A380S6F8"/>
<evidence type="ECO:0000313" key="3">
    <source>
        <dbReference type="EMBL" id="SUQ24812.1"/>
    </source>
</evidence>
<name>A0A380S6F8_FIBSU</name>
<dbReference type="PANTHER" id="PTHR43586:SF8">
    <property type="entry name" value="CYSTEINE DESULFURASE 1, CHLOROPLASTIC"/>
    <property type="match status" value="1"/>
</dbReference>
<feature type="domain" description="Aminotransferase class V" evidence="2">
    <location>
        <begin position="18"/>
        <end position="383"/>
    </location>
</feature>
<keyword evidence="3" id="KW-0456">Lyase</keyword>
<dbReference type="Pfam" id="PF00266">
    <property type="entry name" value="Aminotran_5"/>
    <property type="match status" value="1"/>
</dbReference>
<evidence type="ECO:0000259" key="2">
    <source>
        <dbReference type="Pfam" id="PF00266"/>
    </source>
</evidence>
<dbReference type="PANTHER" id="PTHR43586">
    <property type="entry name" value="CYSTEINE DESULFURASE"/>
    <property type="match status" value="1"/>
</dbReference>
<accession>A0A380S6F8</accession>
<evidence type="ECO:0000256" key="1">
    <source>
        <dbReference type="ARBA" id="ARBA00022898"/>
    </source>
</evidence>
<dbReference type="Gene3D" id="3.40.640.10">
    <property type="entry name" value="Type I PLP-dependent aspartate aminotransferase-like (Major domain)"/>
    <property type="match status" value="1"/>
</dbReference>
<keyword evidence="1" id="KW-0663">Pyridoxal phosphate</keyword>
<dbReference type="Gene3D" id="3.90.1150.10">
    <property type="entry name" value="Aspartate Aminotransferase, domain 1"/>
    <property type="match status" value="1"/>
</dbReference>
<organism evidence="3 4">
    <name type="scientific">Fibrobacter succinogenes</name>
    <name type="common">Bacteroides succinogenes</name>
    <dbReference type="NCBI Taxonomy" id="833"/>
    <lineage>
        <taxon>Bacteria</taxon>
        <taxon>Pseudomonadati</taxon>
        <taxon>Fibrobacterota</taxon>
        <taxon>Fibrobacteria</taxon>
        <taxon>Fibrobacterales</taxon>
        <taxon>Fibrobacteraceae</taxon>
        <taxon>Fibrobacter</taxon>
    </lineage>
</organism>
<reference evidence="3 4" key="1">
    <citation type="submission" date="2017-08" db="EMBL/GenBank/DDBJ databases">
        <authorList>
            <person name="de Groot N.N."/>
        </authorList>
    </citation>
    <scope>NUCLEOTIDE SEQUENCE [LARGE SCALE GENOMIC DNA]</scope>
    <source>
        <strain evidence="3 4">HM2</strain>
    </source>
</reference>
<proteinExistence type="predicted"/>
<sequence>MNKEKNLFPIYRNNKDLIYLDYAATTFMPDSVIESLVYYHSNVGVGLYRGNGALSTRAEVFFENGKKSILDFFSAGEKYDAFFGKNATECLNVLANSFSKILHPGDIVLTTPYEHHSNILPWKKVVKDVGACLVQLPMSEDGSLEYNFIKKLDVDRIKVFTGSYISNVNGHVLNVERIKESIGKNVISILDVSQAVGHKKLSFEEMNFTAYVMSAHKMYGPKNIGAAIINSEFIDSMEPFLLGGGMVWNSLSPLPVWHKGVRKFDAGTFDCGLVYAWSKACVFLKDYGFLKLEERDRSIYEIVKEEIKKIDINLVQGSPCNASLCSFKLRNKHPHDLSEWLSTRNIEIRTGHMCSQDAMNSLNCSSVCRMSWGIGVDESDVKKCLMAVKEFTKC</sequence>
<gene>
    <name evidence="3" type="ORF">SAMN05661053_2226</name>
</gene>
<evidence type="ECO:0000313" key="4">
    <source>
        <dbReference type="Proteomes" id="UP000255423"/>
    </source>
</evidence>